<dbReference type="EMBL" id="PITJ01000742">
    <property type="protein sequence ID" value="TBU01315.1"/>
    <property type="molecule type" value="Genomic_DNA"/>
</dbReference>
<accession>A0A4Q9L2R6</accession>
<organism evidence="1 4">
    <name type="scientific">Hamiltosporidium tvaerminnensis</name>
    <dbReference type="NCBI Taxonomy" id="1176355"/>
    <lineage>
        <taxon>Eukaryota</taxon>
        <taxon>Fungi</taxon>
        <taxon>Fungi incertae sedis</taxon>
        <taxon>Microsporidia</taxon>
        <taxon>Dubosqiidae</taxon>
        <taxon>Hamiltosporidium</taxon>
    </lineage>
</organism>
<dbReference type="AlphaFoldDB" id="A0A4Q9L2R6"/>
<evidence type="ECO:0000313" key="1">
    <source>
        <dbReference type="EMBL" id="TBU01315.1"/>
    </source>
</evidence>
<dbReference type="VEuPathDB" id="MicrosporidiaDB:CWI37_0742p0010"/>
<protein>
    <submittedName>
        <fullName evidence="1">Uncharacterized protein</fullName>
    </submittedName>
</protein>
<dbReference type="VEuPathDB" id="MicrosporidiaDB:CWI38_0675p0040"/>
<sequence length="141" mass="16701">MTLTKDTRFKDLSEDIKLRLSSIYQHSRTRPVFRPIPDVLEASSDLMISISSLPTKQLTENYMKLSVAANRLKDDENNTFCPKSLKNNLKKQIDCLQRDIFMFTEFMHEKNFISFLQDIYMRIAGKYICTRNMFIKKNFLK</sequence>
<dbReference type="Proteomes" id="UP000292362">
    <property type="component" value="Unassembled WGS sequence"/>
</dbReference>
<evidence type="ECO:0000313" key="2">
    <source>
        <dbReference type="EMBL" id="TBU12672.1"/>
    </source>
</evidence>
<gene>
    <name evidence="1" type="ORF">CWI37_0742p0010</name>
    <name evidence="2" type="ORF">CWI38_0675p0040</name>
</gene>
<dbReference type="Proteomes" id="UP000292282">
    <property type="component" value="Unassembled WGS sequence"/>
</dbReference>
<reference evidence="3 4" key="1">
    <citation type="submission" date="2017-12" db="EMBL/GenBank/DDBJ databases">
        <authorList>
            <person name="Pombert J.-F."/>
            <person name="Haag K.L."/>
            <person name="Ebert D."/>
        </authorList>
    </citation>
    <scope>NUCLEOTIDE SEQUENCE [LARGE SCALE GENOMIC DNA]</scope>
    <source>
        <strain evidence="1">FI-OER-3-3</strain>
        <strain evidence="2">IL-G-3</strain>
    </source>
</reference>
<evidence type="ECO:0000313" key="3">
    <source>
        <dbReference type="Proteomes" id="UP000292282"/>
    </source>
</evidence>
<name>A0A4Q9L2R6_9MICR</name>
<keyword evidence="3" id="KW-1185">Reference proteome</keyword>
<evidence type="ECO:0000313" key="4">
    <source>
        <dbReference type="Proteomes" id="UP000292362"/>
    </source>
</evidence>
<proteinExistence type="predicted"/>
<comment type="caution">
    <text evidence="1">The sequence shown here is derived from an EMBL/GenBank/DDBJ whole genome shotgun (WGS) entry which is preliminary data.</text>
</comment>
<dbReference type="OrthoDB" id="2189745at2759"/>
<dbReference type="EMBL" id="PITK01000675">
    <property type="protein sequence ID" value="TBU12672.1"/>
    <property type="molecule type" value="Genomic_DNA"/>
</dbReference>